<dbReference type="SUPFAM" id="SSF54427">
    <property type="entry name" value="NTF2-like"/>
    <property type="match status" value="1"/>
</dbReference>
<sequence>MTRRVETMEATKEGSLQREIEAFLYLEAELLDDQRFQEWLALLTDDVQYVMPVRITREKAQGKGIIKNMSHFVETKYTLRKRIERLDSEYAWAEDPPSRTRHFVSNIRIAPDRPDAGEVSVKSNVLVYRSRGDDPTYDILSAERHDVLRRTPEGWRLASRTIYLDHSVVTTRNLAIFF</sequence>
<evidence type="ECO:0000313" key="4">
    <source>
        <dbReference type="Proteomes" id="UP000244180"/>
    </source>
</evidence>
<gene>
    <name evidence="3" type="ORF">HSCHL_2477</name>
</gene>
<dbReference type="CDD" id="cd00667">
    <property type="entry name" value="ring_hydroxylating_dioxygenases_beta"/>
    <property type="match status" value="1"/>
</dbReference>
<dbReference type="NCBIfam" id="NF007479">
    <property type="entry name" value="PRK10069.1"/>
    <property type="match status" value="1"/>
</dbReference>
<dbReference type="Gene3D" id="3.10.450.50">
    <property type="match status" value="1"/>
</dbReference>
<dbReference type="PANTHER" id="PTHR41534">
    <property type="entry name" value="BLR3401 PROTEIN"/>
    <property type="match status" value="1"/>
</dbReference>
<dbReference type="Pfam" id="PF00866">
    <property type="entry name" value="Ring_hydroxyl_B"/>
    <property type="match status" value="1"/>
</dbReference>
<comment type="similarity">
    <text evidence="1">Belongs to the bacterial ring-hydroxylating dioxygenase beta subunit family.</text>
</comment>
<evidence type="ECO:0000256" key="2">
    <source>
        <dbReference type="ARBA" id="ARBA00023002"/>
    </source>
</evidence>
<comment type="caution">
    <text evidence="3">The sequence shown here is derived from an EMBL/GenBank/DDBJ whole genome shotgun (WGS) entry which is preliminary data.</text>
</comment>
<dbReference type="AlphaFoldDB" id="A0A2T5G3U3"/>
<dbReference type="Proteomes" id="UP000244180">
    <property type="component" value="Unassembled WGS sequence"/>
</dbReference>
<dbReference type="GO" id="GO:0051213">
    <property type="term" value="F:dioxygenase activity"/>
    <property type="evidence" value="ECO:0007669"/>
    <property type="project" value="UniProtKB-KW"/>
</dbReference>
<dbReference type="PANTHER" id="PTHR41534:SF2">
    <property type="entry name" value="3-PHENYLPROPIONATE_CINNAMIC ACID DIOXYGENASE SUBUNIT BETA"/>
    <property type="match status" value="1"/>
</dbReference>
<evidence type="ECO:0000256" key="1">
    <source>
        <dbReference type="ARBA" id="ARBA00009570"/>
    </source>
</evidence>
<accession>A0A2T5G3U3</accession>
<organism evidence="3 4">
    <name type="scientific">Hydrogenibacillus schlegelii</name>
    <name type="common">Bacillus schlegelii</name>
    <dbReference type="NCBI Taxonomy" id="1484"/>
    <lineage>
        <taxon>Bacteria</taxon>
        <taxon>Bacillati</taxon>
        <taxon>Bacillota</taxon>
        <taxon>Bacilli</taxon>
        <taxon>Bacillales</taxon>
        <taxon>Bacillales Family X. Incertae Sedis</taxon>
        <taxon>Hydrogenibacillus</taxon>
    </lineage>
</organism>
<keyword evidence="2" id="KW-0560">Oxidoreductase</keyword>
<name>A0A2T5G3U3_HYDSH</name>
<dbReference type="EMBL" id="PEBV01000065">
    <property type="protein sequence ID" value="PTQ50857.1"/>
    <property type="molecule type" value="Genomic_DNA"/>
</dbReference>
<protein>
    <submittedName>
        <fullName evidence="3">Aromatic-ring-hydroxylating dioxygenase, beta subunit</fullName>
    </submittedName>
</protein>
<dbReference type="InterPro" id="IPR000391">
    <property type="entry name" value="Rng_hydr_dOase-bsu"/>
</dbReference>
<evidence type="ECO:0000313" key="3">
    <source>
        <dbReference type="EMBL" id="PTQ50857.1"/>
    </source>
</evidence>
<reference evidence="3 4" key="1">
    <citation type="submission" date="2017-08" db="EMBL/GenBank/DDBJ databases">
        <title>Burning lignite coal seam in the remote Altai Mountains harbors a hydrogen-driven thermophilic microbial community.</title>
        <authorList>
            <person name="Kadnikov V.V."/>
            <person name="Mardanov A.V."/>
            <person name="Ivasenko D."/>
            <person name="Beletsky A.V."/>
            <person name="Karnachuk O.V."/>
            <person name="Ravin N.V."/>
        </authorList>
    </citation>
    <scope>NUCLEOTIDE SEQUENCE [LARGE SCALE GENOMIC DNA]</scope>
    <source>
        <strain evidence="3">AL33</strain>
    </source>
</reference>
<dbReference type="GO" id="GO:0019380">
    <property type="term" value="P:3-phenylpropionate catabolic process"/>
    <property type="evidence" value="ECO:0007669"/>
    <property type="project" value="TreeGrafter"/>
</dbReference>
<keyword evidence="3" id="KW-0223">Dioxygenase</keyword>
<dbReference type="InterPro" id="IPR032710">
    <property type="entry name" value="NTF2-like_dom_sf"/>
</dbReference>
<proteinExistence type="inferred from homology"/>